<name>A0A916U629_9SPHI</name>
<dbReference type="Gene3D" id="3.40.1170.60">
    <property type="match status" value="1"/>
</dbReference>
<sequence length="500" mass="56770">MQRRFLSIWFRYLVTDWQTLRRPALKGCPFAFAKPERGRKIITAINPEAAAEGVTLNMNVADAKAIFPDLEIIDTKPGREARLLKGLGEWCVRYAPIVAVDLPDGLILEITGCAHLWGGEASYLEEIVSRLQSKGYYTQAAIADTIGAAWAKVRFDNTAPIVESGMQAHALLNFPPASLRLEPQVIERLHKLGLTKLHSFINMPHSALKRRFGDHLIKRIRQALGQEEEYLQPICIPEPFQERLPCLEPIRTAAGIEVAILRMLESLCERLQKEGKGLRKAILTCYRVDGKIEQVSIGTSKASNHSPHLFKLLELHISTIRPGFGIELFTLDATQVEDAPITQEALWAGKQGLNNQEVAELLDRLAGKLGANVIHRYLPDEHYWPERSIKLASALDEQPATAWVKDRPRPTMLLKTPVVIEVTAPVPDYPPMSFRYQDKVHYVRKSDGPERIEREWWADAGEHRDYYQVEDDLGQRYWIFRSGHYGSDTPSQWYLHGFFA</sequence>
<evidence type="ECO:0000313" key="3">
    <source>
        <dbReference type="EMBL" id="GGC60522.1"/>
    </source>
</evidence>
<organism evidence="3 4">
    <name type="scientific">Pedobacter quisquiliarum</name>
    <dbReference type="NCBI Taxonomy" id="1834438"/>
    <lineage>
        <taxon>Bacteria</taxon>
        <taxon>Pseudomonadati</taxon>
        <taxon>Bacteroidota</taxon>
        <taxon>Sphingobacteriia</taxon>
        <taxon>Sphingobacteriales</taxon>
        <taxon>Sphingobacteriaceae</taxon>
        <taxon>Pedobacter</taxon>
    </lineage>
</organism>
<reference evidence="3" key="1">
    <citation type="journal article" date="2014" name="Int. J. Syst. Evol. Microbiol.">
        <title>Complete genome sequence of Corynebacterium casei LMG S-19264T (=DSM 44701T), isolated from a smear-ripened cheese.</title>
        <authorList>
            <consortium name="US DOE Joint Genome Institute (JGI-PGF)"/>
            <person name="Walter F."/>
            <person name="Albersmeier A."/>
            <person name="Kalinowski J."/>
            <person name="Ruckert C."/>
        </authorList>
    </citation>
    <scope>NUCLEOTIDE SEQUENCE</scope>
    <source>
        <strain evidence="3">CGMCC 1.15343</strain>
    </source>
</reference>
<dbReference type="RefSeq" id="WP_188626012.1">
    <property type="nucleotide sequence ID" value="NZ_BMIL01000003.1"/>
</dbReference>
<dbReference type="EMBL" id="BMIL01000003">
    <property type="protein sequence ID" value="GGC60522.1"/>
    <property type="molecule type" value="Genomic_DNA"/>
</dbReference>
<dbReference type="Pfam" id="PF00817">
    <property type="entry name" value="IMS"/>
    <property type="match status" value="1"/>
</dbReference>
<dbReference type="InterPro" id="IPR050356">
    <property type="entry name" value="SulA_CellDiv_inhibitor"/>
</dbReference>
<evidence type="ECO:0000256" key="1">
    <source>
        <dbReference type="ARBA" id="ARBA00022763"/>
    </source>
</evidence>
<protein>
    <submittedName>
        <fullName evidence="3">Protein ImuB</fullName>
    </submittedName>
</protein>
<comment type="caution">
    <text evidence="3">The sequence shown here is derived from an EMBL/GenBank/DDBJ whole genome shotgun (WGS) entry which is preliminary data.</text>
</comment>
<dbReference type="AlphaFoldDB" id="A0A916U629"/>
<keyword evidence="4" id="KW-1185">Reference proteome</keyword>
<proteinExistence type="predicted"/>
<reference evidence="3" key="2">
    <citation type="submission" date="2020-09" db="EMBL/GenBank/DDBJ databases">
        <authorList>
            <person name="Sun Q."/>
            <person name="Zhou Y."/>
        </authorList>
    </citation>
    <scope>NUCLEOTIDE SEQUENCE</scope>
    <source>
        <strain evidence="3">CGMCC 1.15343</strain>
    </source>
</reference>
<dbReference type="PANTHER" id="PTHR35369:SF2">
    <property type="entry name" value="BLR3025 PROTEIN"/>
    <property type="match status" value="1"/>
</dbReference>
<dbReference type="Proteomes" id="UP000651668">
    <property type="component" value="Unassembled WGS sequence"/>
</dbReference>
<dbReference type="PANTHER" id="PTHR35369">
    <property type="entry name" value="BLR3025 PROTEIN-RELATED"/>
    <property type="match status" value="1"/>
</dbReference>
<feature type="domain" description="UmuC" evidence="2">
    <location>
        <begin position="9"/>
        <end position="150"/>
    </location>
</feature>
<keyword evidence="1" id="KW-0227">DNA damage</keyword>
<gene>
    <name evidence="3" type="primary">imuB</name>
    <name evidence="3" type="ORF">GCM10011387_12680</name>
</gene>
<evidence type="ECO:0000313" key="4">
    <source>
        <dbReference type="Proteomes" id="UP000651668"/>
    </source>
</evidence>
<dbReference type="CDD" id="cd03468">
    <property type="entry name" value="PolY_like"/>
    <property type="match status" value="1"/>
</dbReference>
<dbReference type="SUPFAM" id="SSF56672">
    <property type="entry name" value="DNA/RNA polymerases"/>
    <property type="match status" value="1"/>
</dbReference>
<evidence type="ECO:0000259" key="2">
    <source>
        <dbReference type="Pfam" id="PF00817"/>
    </source>
</evidence>
<dbReference type="InterPro" id="IPR001126">
    <property type="entry name" value="UmuC"/>
</dbReference>
<accession>A0A916U629</accession>
<dbReference type="InterPro" id="IPR043502">
    <property type="entry name" value="DNA/RNA_pol_sf"/>
</dbReference>
<dbReference type="GO" id="GO:0006281">
    <property type="term" value="P:DNA repair"/>
    <property type="evidence" value="ECO:0007669"/>
    <property type="project" value="InterPro"/>
</dbReference>